<dbReference type="InterPro" id="IPR047263">
    <property type="entry name" value="HNL-like_cupin"/>
</dbReference>
<dbReference type="InterPro" id="IPR052512">
    <property type="entry name" value="4CMD/NDH-1_regulator"/>
</dbReference>
<dbReference type="AlphaFoldDB" id="A0A5M8NVL9"/>
<name>A0A5M8NVL9_9BACT</name>
<sequence>MDRIELSRNKYQELFGSLPVPDKESDPELMEILRRFIFGEVFYTGNLDDRTREMVTIIALTANQTLPQLKAHTNAALNIGVTPVEIREAIYQCAPFTGFPKVLNAMNVANEVFSERGFVLPLEKQGTVNENERFEKGKEIQYPIYGNVIAENLKDLPANLSQVIPDFLTELCFGDFYTREGLSIQTRELLILCLLTVEGEKQIIKAHATGNLKVGNNKETMLSAMIHLIPYAGFPKTLHTINVIKELDEANNKNESAIFPTGVRASADYFTGTAYVNILIPQDETNGYAVGNVIFEPGCRNNWHTHPAGQILLVTAGRGYYQERSKPARPLYKGDVVIIPSGVEHWHGAAHDSSFVHIAITNIQEGSNVTWLTPVTDEEYNSLK</sequence>
<dbReference type="InterPro" id="IPR029032">
    <property type="entry name" value="AhpD-like"/>
</dbReference>
<reference evidence="3 4" key="1">
    <citation type="submission" date="2019-03" db="EMBL/GenBank/DDBJ databases">
        <title>Single cell metagenomics reveals metabolic interactions within the superorganism composed of flagellate Streblomastix strix and complex community of Bacteroidetes bacteria on its surface.</title>
        <authorList>
            <person name="Treitli S.C."/>
            <person name="Kolisko M."/>
            <person name="Husnik F."/>
            <person name="Keeling P."/>
            <person name="Hampl V."/>
        </authorList>
    </citation>
    <scope>NUCLEOTIDE SEQUENCE [LARGE SCALE GENOMIC DNA]</scope>
    <source>
        <strain evidence="3">St1</strain>
    </source>
</reference>
<dbReference type="SUPFAM" id="SSF69118">
    <property type="entry name" value="AhpD-like"/>
    <property type="match status" value="1"/>
</dbReference>
<evidence type="ECO:0008006" key="5">
    <source>
        <dbReference type="Google" id="ProtNLM"/>
    </source>
</evidence>
<dbReference type="PANTHER" id="PTHR33570:SF2">
    <property type="entry name" value="CARBOXYMUCONOLACTONE DECARBOXYLASE-LIKE DOMAIN-CONTAINING PROTEIN"/>
    <property type="match status" value="1"/>
</dbReference>
<feature type="domain" description="Carboxymuconolactone decarboxylase-like" evidence="1">
    <location>
        <begin position="27"/>
        <end position="111"/>
    </location>
</feature>
<dbReference type="PANTHER" id="PTHR33570">
    <property type="entry name" value="4-CARBOXYMUCONOLACTONE DECARBOXYLASE FAMILY PROTEIN"/>
    <property type="match status" value="1"/>
</dbReference>
<dbReference type="Pfam" id="PF07883">
    <property type="entry name" value="Cupin_2"/>
    <property type="match status" value="1"/>
</dbReference>
<dbReference type="InterPro" id="IPR003779">
    <property type="entry name" value="CMD-like"/>
</dbReference>
<dbReference type="Gene3D" id="1.20.1290.10">
    <property type="entry name" value="AhpD-like"/>
    <property type="match status" value="1"/>
</dbReference>
<dbReference type="InterPro" id="IPR011051">
    <property type="entry name" value="RmlC_Cupin_sf"/>
</dbReference>
<dbReference type="CDD" id="cd02233">
    <property type="entry name" value="cupin_HNL-like"/>
    <property type="match status" value="1"/>
</dbReference>
<dbReference type="SUPFAM" id="SSF51182">
    <property type="entry name" value="RmlC-like cupins"/>
    <property type="match status" value="1"/>
</dbReference>
<evidence type="ECO:0000259" key="1">
    <source>
        <dbReference type="Pfam" id="PF02627"/>
    </source>
</evidence>
<dbReference type="EMBL" id="SNRX01000085">
    <property type="protein sequence ID" value="KAA6300407.1"/>
    <property type="molecule type" value="Genomic_DNA"/>
</dbReference>
<evidence type="ECO:0000313" key="3">
    <source>
        <dbReference type="EMBL" id="KAA6300407.1"/>
    </source>
</evidence>
<comment type="caution">
    <text evidence="3">The sequence shown here is derived from an EMBL/GenBank/DDBJ whole genome shotgun (WGS) entry which is preliminary data.</text>
</comment>
<evidence type="ECO:0000259" key="2">
    <source>
        <dbReference type="Pfam" id="PF07883"/>
    </source>
</evidence>
<feature type="domain" description="Carboxymuconolactone decarboxylase-like" evidence="1">
    <location>
        <begin position="166"/>
        <end position="246"/>
    </location>
</feature>
<evidence type="ECO:0000313" key="4">
    <source>
        <dbReference type="Proteomes" id="UP000324575"/>
    </source>
</evidence>
<protein>
    <recommendedName>
        <fullName evidence="5">4-carboxymuconolactone decarboxylase</fullName>
    </recommendedName>
</protein>
<dbReference type="Pfam" id="PF02627">
    <property type="entry name" value="CMD"/>
    <property type="match status" value="2"/>
</dbReference>
<proteinExistence type="predicted"/>
<gene>
    <name evidence="3" type="ORF">EZS26_003440</name>
</gene>
<dbReference type="Proteomes" id="UP000324575">
    <property type="component" value="Unassembled WGS sequence"/>
</dbReference>
<dbReference type="InterPro" id="IPR014710">
    <property type="entry name" value="RmlC-like_jellyroll"/>
</dbReference>
<feature type="domain" description="Cupin type-2" evidence="2">
    <location>
        <begin position="293"/>
        <end position="356"/>
    </location>
</feature>
<accession>A0A5M8NVL9</accession>
<organism evidence="3 4">
    <name type="scientific">Candidatus Ordinivivax streblomastigis</name>
    <dbReference type="NCBI Taxonomy" id="2540710"/>
    <lineage>
        <taxon>Bacteria</taxon>
        <taxon>Pseudomonadati</taxon>
        <taxon>Bacteroidota</taxon>
        <taxon>Bacteroidia</taxon>
        <taxon>Bacteroidales</taxon>
        <taxon>Candidatus Ordinivivax</taxon>
    </lineage>
</organism>
<dbReference type="GO" id="GO:0051920">
    <property type="term" value="F:peroxiredoxin activity"/>
    <property type="evidence" value="ECO:0007669"/>
    <property type="project" value="InterPro"/>
</dbReference>
<dbReference type="Gene3D" id="2.60.120.10">
    <property type="entry name" value="Jelly Rolls"/>
    <property type="match status" value="1"/>
</dbReference>
<dbReference type="InterPro" id="IPR013096">
    <property type="entry name" value="Cupin_2"/>
</dbReference>